<name>A0A2V1DMV6_9PLEO</name>
<dbReference type="InterPro" id="IPR036291">
    <property type="entry name" value="NAD(P)-bd_dom_sf"/>
</dbReference>
<dbReference type="GO" id="GO:0016491">
    <property type="term" value="F:oxidoreductase activity"/>
    <property type="evidence" value="ECO:0007669"/>
    <property type="project" value="UniProtKB-KW"/>
</dbReference>
<keyword evidence="3" id="KW-0560">Oxidoreductase</keyword>
<dbReference type="PANTHER" id="PTHR47706:SF4">
    <property type="entry name" value="NMRA-LIKE DOMAIN-CONTAINING PROTEIN"/>
    <property type="match status" value="1"/>
</dbReference>
<dbReference type="PANTHER" id="PTHR47706">
    <property type="entry name" value="NMRA-LIKE FAMILY PROTEIN"/>
    <property type="match status" value="1"/>
</dbReference>
<evidence type="ECO:0000256" key="3">
    <source>
        <dbReference type="ARBA" id="ARBA00023002"/>
    </source>
</evidence>
<dbReference type="Proteomes" id="UP000244855">
    <property type="component" value="Unassembled WGS sequence"/>
</dbReference>
<dbReference type="AlphaFoldDB" id="A0A2V1DMV6"/>
<dbReference type="SUPFAM" id="SSF51735">
    <property type="entry name" value="NAD(P)-binding Rossmann-fold domains"/>
    <property type="match status" value="1"/>
</dbReference>
<dbReference type="Gene3D" id="3.40.50.720">
    <property type="entry name" value="NAD(P)-binding Rossmann-like Domain"/>
    <property type="match status" value="1"/>
</dbReference>
<keyword evidence="2" id="KW-0521">NADP</keyword>
<dbReference type="EMBL" id="KZ805390">
    <property type="protein sequence ID" value="PVH99557.1"/>
    <property type="molecule type" value="Genomic_DNA"/>
</dbReference>
<evidence type="ECO:0000313" key="5">
    <source>
        <dbReference type="Proteomes" id="UP000244855"/>
    </source>
</evidence>
<accession>A0A2V1DMV6</accession>
<evidence type="ECO:0000256" key="1">
    <source>
        <dbReference type="ARBA" id="ARBA00005725"/>
    </source>
</evidence>
<evidence type="ECO:0000256" key="2">
    <source>
        <dbReference type="ARBA" id="ARBA00022857"/>
    </source>
</evidence>
<sequence length="219" mass="24150">MKSGLVLNWEGLFIFLFNRHAAVNPIAANMLNVIAKLEATKLEWSVIRPGIFLDYYVKDLPSYVKQSGIIVDLVNHFAALPGTGETPVPMTWTFDIGKYVAALVGTSDTWERYYYIRGDTPSYGKVVAAAEKGLGVKFAVSYDSVETLRKGEMTDMPAFEGLAAAFGGGEQGMTFVKKLMASNALWIEEGDADYPGPFLNEMFPEIKPVTLEEAWSRVA</sequence>
<evidence type="ECO:0008006" key="6">
    <source>
        <dbReference type="Google" id="ProtNLM"/>
    </source>
</evidence>
<evidence type="ECO:0000313" key="4">
    <source>
        <dbReference type="EMBL" id="PVH99557.1"/>
    </source>
</evidence>
<dbReference type="InterPro" id="IPR051609">
    <property type="entry name" value="NmrA/Isoflavone_reductase-like"/>
</dbReference>
<protein>
    <recommendedName>
        <fullName evidence="6">NAD(P)-binding protein</fullName>
    </recommendedName>
</protein>
<reference evidence="4 5" key="1">
    <citation type="journal article" date="2018" name="Sci. Rep.">
        <title>Comparative genomics provides insights into the lifestyle and reveals functional heterogeneity of dark septate endophytic fungi.</title>
        <authorList>
            <person name="Knapp D.G."/>
            <person name="Nemeth J.B."/>
            <person name="Barry K."/>
            <person name="Hainaut M."/>
            <person name="Henrissat B."/>
            <person name="Johnson J."/>
            <person name="Kuo A."/>
            <person name="Lim J.H.P."/>
            <person name="Lipzen A."/>
            <person name="Nolan M."/>
            <person name="Ohm R.A."/>
            <person name="Tamas L."/>
            <person name="Grigoriev I.V."/>
            <person name="Spatafora J.W."/>
            <person name="Nagy L.G."/>
            <person name="Kovacs G.M."/>
        </authorList>
    </citation>
    <scope>NUCLEOTIDE SEQUENCE [LARGE SCALE GENOMIC DNA]</scope>
    <source>
        <strain evidence="4 5">DSE2036</strain>
    </source>
</reference>
<organism evidence="4 5">
    <name type="scientific">Periconia macrospinosa</name>
    <dbReference type="NCBI Taxonomy" id="97972"/>
    <lineage>
        <taxon>Eukaryota</taxon>
        <taxon>Fungi</taxon>
        <taxon>Dikarya</taxon>
        <taxon>Ascomycota</taxon>
        <taxon>Pezizomycotina</taxon>
        <taxon>Dothideomycetes</taxon>
        <taxon>Pleosporomycetidae</taxon>
        <taxon>Pleosporales</taxon>
        <taxon>Massarineae</taxon>
        <taxon>Periconiaceae</taxon>
        <taxon>Periconia</taxon>
    </lineage>
</organism>
<dbReference type="OrthoDB" id="10000533at2759"/>
<keyword evidence="5" id="KW-1185">Reference proteome</keyword>
<proteinExistence type="inferred from homology"/>
<dbReference type="Gene3D" id="3.90.25.10">
    <property type="entry name" value="UDP-galactose 4-epimerase, domain 1"/>
    <property type="match status" value="1"/>
</dbReference>
<comment type="similarity">
    <text evidence="1">Belongs to the NmrA-type oxidoreductase family. Isoflavone reductase subfamily.</text>
</comment>
<gene>
    <name evidence="4" type="ORF">DM02DRAFT_614969</name>
</gene>